<dbReference type="PROSITE" id="PS00518">
    <property type="entry name" value="ZF_RING_1"/>
    <property type="match status" value="1"/>
</dbReference>
<keyword evidence="2 5" id="KW-0863">Zinc-finger</keyword>
<evidence type="ECO:0000256" key="2">
    <source>
        <dbReference type="ARBA" id="ARBA00022771"/>
    </source>
</evidence>
<dbReference type="OrthoDB" id="1305878at2759"/>
<dbReference type="SMART" id="SM00184">
    <property type="entry name" value="RING"/>
    <property type="match status" value="1"/>
</dbReference>
<evidence type="ECO:0000256" key="3">
    <source>
        <dbReference type="ARBA" id="ARBA00022833"/>
    </source>
</evidence>
<dbReference type="GO" id="GO:0008270">
    <property type="term" value="F:zinc ion binding"/>
    <property type="evidence" value="ECO:0007669"/>
    <property type="project" value="UniProtKB-KW"/>
</dbReference>
<dbReference type="InterPro" id="IPR001841">
    <property type="entry name" value="Znf_RING"/>
</dbReference>
<keyword evidence="3" id="KW-0862">Zinc</keyword>
<proteinExistence type="predicted"/>
<dbReference type="PANTHER" id="PTHR46293:SF1">
    <property type="entry name" value="OS03G0632800 PROTEIN"/>
    <property type="match status" value="1"/>
</dbReference>
<evidence type="ECO:0000313" key="9">
    <source>
        <dbReference type="Proteomes" id="UP000595140"/>
    </source>
</evidence>
<evidence type="ECO:0000256" key="1">
    <source>
        <dbReference type="ARBA" id="ARBA00022723"/>
    </source>
</evidence>
<protein>
    <recommendedName>
        <fullName evidence="7">RING-type domain-containing protein</fullName>
    </recommendedName>
</protein>
<comment type="subunit">
    <text evidence="4">Interacts with DREB2A.</text>
</comment>
<dbReference type="Gene3D" id="3.30.40.10">
    <property type="entry name" value="Zinc/RING finger domain, C3HC4 (zinc finger)"/>
    <property type="match status" value="1"/>
</dbReference>
<dbReference type="GO" id="GO:0004842">
    <property type="term" value="F:ubiquitin-protein transferase activity"/>
    <property type="evidence" value="ECO:0007669"/>
    <property type="project" value="InterPro"/>
</dbReference>
<keyword evidence="1" id="KW-0479">Metal-binding</keyword>
<dbReference type="InterPro" id="IPR017907">
    <property type="entry name" value="Znf_RING_CS"/>
</dbReference>
<keyword evidence="9" id="KW-1185">Reference proteome</keyword>
<evidence type="ECO:0000256" key="5">
    <source>
        <dbReference type="PROSITE-ProRule" id="PRU00175"/>
    </source>
</evidence>
<dbReference type="PROSITE" id="PS50089">
    <property type="entry name" value="ZF_RING_2"/>
    <property type="match status" value="1"/>
</dbReference>
<accession>A0A484K7D9</accession>
<dbReference type="CDD" id="cd16525">
    <property type="entry name" value="RING-HC_PCGF"/>
    <property type="match status" value="1"/>
</dbReference>
<evidence type="ECO:0000256" key="6">
    <source>
        <dbReference type="SAM" id="MobiDB-lite"/>
    </source>
</evidence>
<dbReference type="PANTHER" id="PTHR46293">
    <property type="entry name" value="E3 UBIQUITIN PROTEIN LIGASE DRIP1"/>
    <property type="match status" value="1"/>
</dbReference>
<evidence type="ECO:0000256" key="4">
    <source>
        <dbReference type="ARBA" id="ARBA00064110"/>
    </source>
</evidence>
<dbReference type="Proteomes" id="UP000595140">
    <property type="component" value="Unassembled WGS sequence"/>
</dbReference>
<dbReference type="GO" id="GO:0051865">
    <property type="term" value="P:protein autoubiquitination"/>
    <property type="evidence" value="ECO:0007669"/>
    <property type="project" value="UniProtKB-ARBA"/>
</dbReference>
<dbReference type="InterPro" id="IPR013083">
    <property type="entry name" value="Znf_RING/FYVE/PHD"/>
</dbReference>
<sequence length="428" mass="48494">MSNQAVRARRKALEARMTCSLCNKLFRDATTISECLHTFCRKCIYKKLTDEDSESCPICNIDLGCVPEEKLRPDNTLQDVRAKIFPYKRRKVKARDVMCSVTLPLKRKERSLSSLVVSAPRVTAQSGMTGRRSKYVGRKPLRRSTFSIKKSINKDEPSSEGQLDNSTIPVPETLDKCTYNVRQNVSNEVPSIHSAPHEDIENDAKEWEKDVDMWSPLNCLVEVANRSKSSRLLPKGSALKSEPSHISDIDGYVYETKIREHGNKLNVEDGKLKNCPTPEQEKSKKLRRIQKKKPALVEFNNSPNVVLDNPRAKLERSYPIWFSLVASVDQAGGAPLPQISASYLRIKDGSIPVSFIQKYLVRKLDLMNDDEVEIRCMGQSLVPTLQLNNLVDLWIQMNSNSDRLPVRIGTSAKDFVMVLVYGRRRLAS</sequence>
<feature type="domain" description="RING-type" evidence="7">
    <location>
        <begin position="19"/>
        <end position="60"/>
    </location>
</feature>
<dbReference type="EMBL" id="OOIL02000038">
    <property type="protein sequence ID" value="VFQ59694.1"/>
    <property type="molecule type" value="Genomic_DNA"/>
</dbReference>
<dbReference type="FunFam" id="3.30.40.10:FF:000033">
    <property type="entry name" value="Polycomb group RING finger protein 3"/>
    <property type="match status" value="1"/>
</dbReference>
<feature type="compositionally biased region" description="Polar residues" evidence="6">
    <location>
        <begin position="159"/>
        <end position="168"/>
    </location>
</feature>
<evidence type="ECO:0000259" key="7">
    <source>
        <dbReference type="PROSITE" id="PS50089"/>
    </source>
</evidence>
<dbReference type="AlphaFoldDB" id="A0A484K7D9"/>
<feature type="region of interest" description="Disordered" evidence="6">
    <location>
        <begin position="148"/>
        <end position="169"/>
    </location>
</feature>
<organism evidence="8 9">
    <name type="scientific">Cuscuta campestris</name>
    <dbReference type="NCBI Taxonomy" id="132261"/>
    <lineage>
        <taxon>Eukaryota</taxon>
        <taxon>Viridiplantae</taxon>
        <taxon>Streptophyta</taxon>
        <taxon>Embryophyta</taxon>
        <taxon>Tracheophyta</taxon>
        <taxon>Spermatophyta</taxon>
        <taxon>Magnoliopsida</taxon>
        <taxon>eudicotyledons</taxon>
        <taxon>Gunneridae</taxon>
        <taxon>Pentapetalae</taxon>
        <taxon>asterids</taxon>
        <taxon>lamiids</taxon>
        <taxon>Solanales</taxon>
        <taxon>Convolvulaceae</taxon>
        <taxon>Cuscuteae</taxon>
        <taxon>Cuscuta</taxon>
        <taxon>Cuscuta subgen. Grammica</taxon>
        <taxon>Cuscuta sect. Cleistogrammica</taxon>
    </lineage>
</organism>
<gene>
    <name evidence="8" type="ORF">CCAM_LOCUS1470</name>
</gene>
<evidence type="ECO:0000313" key="8">
    <source>
        <dbReference type="EMBL" id="VFQ59694.1"/>
    </source>
</evidence>
<dbReference type="SUPFAM" id="SSF57850">
    <property type="entry name" value="RING/U-box"/>
    <property type="match status" value="1"/>
</dbReference>
<dbReference type="Pfam" id="PF13923">
    <property type="entry name" value="zf-C3HC4_2"/>
    <property type="match status" value="1"/>
</dbReference>
<name>A0A484K7D9_9ASTE</name>
<dbReference type="InterPro" id="IPR044807">
    <property type="entry name" value="DRIP1-like"/>
</dbReference>
<reference evidence="8 9" key="1">
    <citation type="submission" date="2018-04" db="EMBL/GenBank/DDBJ databases">
        <authorList>
            <person name="Vogel A."/>
        </authorList>
    </citation>
    <scope>NUCLEOTIDE SEQUENCE [LARGE SCALE GENOMIC DNA]</scope>
</reference>